<accession>A0A9P6NIN1</accession>
<dbReference type="OrthoDB" id="10250354at2759"/>
<sequence>MKDDDETFSSFPNSIELIVATSKSLYTNYLPINELNLIAGHLAYQEADYVRAITCYTNVIELISKSSKSLPPLMIESIGIALSCRASSKLQLEDLVGAIPDLEFAIEAQLILKKIVEHRHRFSFSTRFSILLSFQLIRCYLIQLDLKSANRTWLKISENVDRYEFEKDPRLTQDAKTLELGLNWLMIIEKKVDILRYDQKWDQVIYWIDKVRNQGQSWGLDWYFNLPSDWSRWKAEAKAWLGFPEEAEMIIGNHFDLRSFDSPKDLWIQSLIAYAYGHLHSAGEKLNELYRITGGQLYMKIARRLLHLDCQIKEIQNMSKQISEQVISRMSSLVTILLNDLKSQEIERSCRQKIRMIYIETCASIALKFEKGPRSDHSIGEVIRHVNEMLTIEITHEERNEEERLPKRLKCLVMRCLLAKGRACFMRKVTLLQSKQAYEELSQLFSRGWICDQVCWMKVKSEYDELNKKMLQEMMNCEQNKNKIRIEIGDVNGGIIRRKEILRRNFENVLRNSKLEFGYYQVLGVTPVASQREIKIAFQKLALEHHPDKGGMTAHFQLLFQIYSTLMDRFKRMNYDLESKKNQLRRRTNF</sequence>
<reference evidence="3" key="1">
    <citation type="submission" date="2013-11" db="EMBL/GenBank/DDBJ databases">
        <title>Genome sequence of the fusiform rust pathogen reveals effectors for host alternation and coevolution with pine.</title>
        <authorList>
            <consortium name="DOE Joint Genome Institute"/>
            <person name="Smith K."/>
            <person name="Pendleton A."/>
            <person name="Kubisiak T."/>
            <person name="Anderson C."/>
            <person name="Salamov A."/>
            <person name="Aerts A."/>
            <person name="Riley R."/>
            <person name="Clum A."/>
            <person name="Lindquist E."/>
            <person name="Ence D."/>
            <person name="Campbell M."/>
            <person name="Kronenberg Z."/>
            <person name="Feau N."/>
            <person name="Dhillon B."/>
            <person name="Hamelin R."/>
            <person name="Burleigh J."/>
            <person name="Smith J."/>
            <person name="Yandell M."/>
            <person name="Nelson C."/>
            <person name="Grigoriev I."/>
            <person name="Davis J."/>
        </authorList>
    </citation>
    <scope>NUCLEOTIDE SEQUENCE</scope>
    <source>
        <strain evidence="3">G11</strain>
    </source>
</reference>
<name>A0A9P6NIN1_9BASI</name>
<dbReference type="SMART" id="SM00271">
    <property type="entry name" value="DnaJ"/>
    <property type="match status" value="1"/>
</dbReference>
<dbReference type="Proteomes" id="UP000886653">
    <property type="component" value="Unassembled WGS sequence"/>
</dbReference>
<dbReference type="EMBL" id="MU167263">
    <property type="protein sequence ID" value="KAG0146307.1"/>
    <property type="molecule type" value="Genomic_DNA"/>
</dbReference>
<organism evidence="3 4">
    <name type="scientific">Cronartium quercuum f. sp. fusiforme G11</name>
    <dbReference type="NCBI Taxonomy" id="708437"/>
    <lineage>
        <taxon>Eukaryota</taxon>
        <taxon>Fungi</taxon>
        <taxon>Dikarya</taxon>
        <taxon>Basidiomycota</taxon>
        <taxon>Pucciniomycotina</taxon>
        <taxon>Pucciniomycetes</taxon>
        <taxon>Pucciniales</taxon>
        <taxon>Coleosporiaceae</taxon>
        <taxon>Cronartium</taxon>
    </lineage>
</organism>
<comment type="caution">
    <text evidence="3">The sequence shown here is derived from an EMBL/GenBank/DDBJ whole genome shotgun (WGS) entry which is preliminary data.</text>
</comment>
<proteinExistence type="predicted"/>
<dbReference type="InterPro" id="IPR050817">
    <property type="entry name" value="DjlA_DnaK_co-chaperone"/>
</dbReference>
<dbReference type="PANTHER" id="PTHR24074">
    <property type="entry name" value="CO-CHAPERONE PROTEIN DJLA"/>
    <property type="match status" value="1"/>
</dbReference>
<dbReference type="InterPro" id="IPR036869">
    <property type="entry name" value="J_dom_sf"/>
</dbReference>
<dbReference type="AlphaFoldDB" id="A0A9P6NIN1"/>
<dbReference type="PRINTS" id="PR00625">
    <property type="entry name" value="JDOMAIN"/>
</dbReference>
<evidence type="ECO:0000313" key="4">
    <source>
        <dbReference type="Proteomes" id="UP000886653"/>
    </source>
</evidence>
<dbReference type="InterPro" id="IPR001623">
    <property type="entry name" value="DnaJ_domain"/>
</dbReference>
<dbReference type="PROSITE" id="PS00636">
    <property type="entry name" value="DNAJ_1"/>
    <property type="match status" value="1"/>
</dbReference>
<dbReference type="InterPro" id="IPR018253">
    <property type="entry name" value="DnaJ_domain_CS"/>
</dbReference>
<dbReference type="Pfam" id="PF00226">
    <property type="entry name" value="DnaJ"/>
    <property type="match status" value="1"/>
</dbReference>
<protein>
    <recommendedName>
        <fullName evidence="2">J domain-containing protein</fullName>
    </recommendedName>
</protein>
<feature type="coiled-coil region" evidence="1">
    <location>
        <begin position="460"/>
        <end position="487"/>
    </location>
</feature>
<keyword evidence="4" id="KW-1185">Reference proteome</keyword>
<dbReference type="CDD" id="cd06257">
    <property type="entry name" value="DnaJ"/>
    <property type="match status" value="1"/>
</dbReference>
<dbReference type="Gene3D" id="1.10.287.110">
    <property type="entry name" value="DnaJ domain"/>
    <property type="match status" value="1"/>
</dbReference>
<feature type="domain" description="J" evidence="2">
    <location>
        <begin position="518"/>
        <end position="579"/>
    </location>
</feature>
<dbReference type="PROSITE" id="PS50076">
    <property type="entry name" value="DNAJ_2"/>
    <property type="match status" value="1"/>
</dbReference>
<evidence type="ECO:0000259" key="2">
    <source>
        <dbReference type="PROSITE" id="PS50076"/>
    </source>
</evidence>
<evidence type="ECO:0000256" key="1">
    <source>
        <dbReference type="SAM" id="Coils"/>
    </source>
</evidence>
<keyword evidence="1" id="KW-0175">Coiled coil</keyword>
<dbReference type="SUPFAM" id="SSF46565">
    <property type="entry name" value="Chaperone J-domain"/>
    <property type="match status" value="1"/>
</dbReference>
<evidence type="ECO:0000313" key="3">
    <source>
        <dbReference type="EMBL" id="KAG0146307.1"/>
    </source>
</evidence>
<gene>
    <name evidence="3" type="ORF">CROQUDRAFT_44583</name>
</gene>